<accession>A0AAF0IHE7</accession>
<name>A0AAF0IHE7_9EURO</name>
<dbReference type="InterPro" id="IPR038843">
    <property type="entry name" value="Sed1/Spi1"/>
</dbReference>
<dbReference type="Proteomes" id="UP001219355">
    <property type="component" value="Chromosome 2"/>
</dbReference>
<organism evidence="3 4">
    <name type="scientific">Emydomyces testavorans</name>
    <dbReference type="NCBI Taxonomy" id="2070801"/>
    <lineage>
        <taxon>Eukaryota</taxon>
        <taxon>Fungi</taxon>
        <taxon>Dikarya</taxon>
        <taxon>Ascomycota</taxon>
        <taxon>Pezizomycotina</taxon>
        <taxon>Eurotiomycetes</taxon>
        <taxon>Eurotiomycetidae</taxon>
        <taxon>Onygenales</taxon>
        <taxon>Nannizziopsiaceae</taxon>
        <taxon>Emydomyces</taxon>
    </lineage>
</organism>
<keyword evidence="4" id="KW-1185">Reference proteome</keyword>
<dbReference type="GO" id="GO:0009277">
    <property type="term" value="C:fungal-type cell wall"/>
    <property type="evidence" value="ECO:0007669"/>
    <property type="project" value="TreeGrafter"/>
</dbReference>
<feature type="signal peptide" evidence="2">
    <location>
        <begin position="1"/>
        <end position="17"/>
    </location>
</feature>
<dbReference type="PANTHER" id="PTHR35523">
    <property type="entry name" value="CELL WALL PROTEIN SED1"/>
    <property type="match status" value="1"/>
</dbReference>
<feature type="compositionally biased region" description="Pro residues" evidence="1">
    <location>
        <begin position="93"/>
        <end position="103"/>
    </location>
</feature>
<feature type="region of interest" description="Disordered" evidence="1">
    <location>
        <begin position="92"/>
        <end position="128"/>
    </location>
</feature>
<evidence type="ECO:0000313" key="4">
    <source>
        <dbReference type="Proteomes" id="UP001219355"/>
    </source>
</evidence>
<feature type="compositionally biased region" description="Polar residues" evidence="1">
    <location>
        <begin position="108"/>
        <end position="125"/>
    </location>
</feature>
<feature type="chain" id="PRO_5042172043" description="Clock-controlled protein 6" evidence="2">
    <location>
        <begin position="18"/>
        <end position="156"/>
    </location>
</feature>
<reference evidence="3" key="1">
    <citation type="submission" date="2023-03" db="EMBL/GenBank/DDBJ databases">
        <title>Emydomyces testavorans Genome Sequence.</title>
        <authorList>
            <person name="Hoyer L."/>
        </authorList>
    </citation>
    <scope>NUCLEOTIDE SEQUENCE</scope>
    <source>
        <strain evidence="3">16-2883</strain>
    </source>
</reference>
<evidence type="ECO:0000313" key="3">
    <source>
        <dbReference type="EMBL" id="WEW57910.1"/>
    </source>
</evidence>
<dbReference type="PANTHER" id="PTHR35523:SF1">
    <property type="entry name" value="CELL WALL PROTEIN SED1"/>
    <property type="match status" value="1"/>
</dbReference>
<proteinExistence type="predicted"/>
<dbReference type="GO" id="GO:0005199">
    <property type="term" value="F:structural constituent of cell wall"/>
    <property type="evidence" value="ECO:0007669"/>
    <property type="project" value="InterPro"/>
</dbReference>
<protein>
    <recommendedName>
        <fullName evidence="5">Clock-controlled protein 6</fullName>
    </recommendedName>
</protein>
<evidence type="ECO:0008006" key="5">
    <source>
        <dbReference type="Google" id="ProtNLM"/>
    </source>
</evidence>
<dbReference type="EMBL" id="CP120628">
    <property type="protein sequence ID" value="WEW57910.1"/>
    <property type="molecule type" value="Genomic_DNA"/>
</dbReference>
<dbReference type="AlphaFoldDB" id="A0AAF0IHE7"/>
<evidence type="ECO:0000256" key="2">
    <source>
        <dbReference type="SAM" id="SignalP"/>
    </source>
</evidence>
<evidence type="ECO:0000256" key="1">
    <source>
        <dbReference type="SAM" id="MobiDB-lite"/>
    </source>
</evidence>
<dbReference type="GO" id="GO:0031505">
    <property type="term" value="P:fungal-type cell wall organization"/>
    <property type="evidence" value="ECO:0007669"/>
    <property type="project" value="InterPro"/>
</dbReference>
<keyword evidence="2" id="KW-0732">Signal</keyword>
<gene>
    <name evidence="3" type="ORF">PRK78_003377</name>
</gene>
<sequence>MRFSIAASAALVASAAAGYVNTNATAVTEVVTAYTTFCPGPTTITHGTKTYTVTSATTLTITDCPCTITRPITTSTVSKCYNCPTPPAGTGAVPPPPVNPPVYPNATGVQPNQPPQGTGKVTGTGPSAPHFTGAAARVVAGAGAGLAGVLGLAFLL</sequence>